<dbReference type="SUPFAM" id="SSF56112">
    <property type="entry name" value="Protein kinase-like (PK-like)"/>
    <property type="match status" value="1"/>
</dbReference>
<dbReference type="Proteomes" id="UP000179113">
    <property type="component" value="Unassembled WGS sequence"/>
</dbReference>
<dbReference type="InterPro" id="IPR011009">
    <property type="entry name" value="Kinase-like_dom_sf"/>
</dbReference>
<evidence type="ECO:0000256" key="1">
    <source>
        <dbReference type="ARBA" id="ARBA00022679"/>
    </source>
</evidence>
<sequence>MIGNVNGYTVKEEWFIDKGTFGAVYKAFKDDVFYAIKVFQSDYVISDYGKDRVLREIKALQKIDHPNVVKIHDFGIFTEHGFEYYYLIMDFVDGSTLGELVGQLRETESMRIIKSVLETLEKVHEVAIHRDLKPQNIKIKKDGTPIILDFGLAKLIDYSSITQTGERLGSYAYMSPEQVTDSKNVDARSDFYSIGVIFYELVTGTSPYDAVNLPALIEQIKNRYPTPPSELNPEISYKTETLILKLLEKEPYKRYQSIKEIISVINTDIKPRRGLLDIESTYFVRLLHNEKTVILEAIDKGLASNLIFPAHFFAKQHPTVKELSERKIRLITDPSTNRMNYTAFTKTLSVRQLPYAPEDKVTPYQKKDFQSIEQIKTFVRNVLKYQIENSNTELVAPFFYAKDADDEWFSINLRLLRESLNIRDELYPDVPLWASICMSIEKWYAEDTRKYILNNYVRWAPDGFLIYPDKIDNNTSISQLYHYTKLLLELQKYADRPVVACRSNTFGLILLAAGIKGIGSGMSALDSFSEDLLTSDEEDYSVGTRYYYPELMTMIWLEKNLPTRLIDIYKSSLGEELKCNCPYCKPLYDKGELPRSNVKLHFLYRKFQELEQIRNLTEKEQRLEYLENRTKKALGYLKELRDKEIKVVSSYAHLNTWLELIDKLKNLSI</sequence>
<keyword evidence="4" id="KW-0067">ATP-binding</keyword>
<keyword evidence="1" id="KW-0808">Transferase</keyword>
<dbReference type="Gene3D" id="1.10.510.10">
    <property type="entry name" value="Transferase(Phosphotransferase) domain 1"/>
    <property type="match status" value="1"/>
</dbReference>
<dbReference type="SMART" id="SM00220">
    <property type="entry name" value="S_TKc"/>
    <property type="match status" value="1"/>
</dbReference>
<dbReference type="GO" id="GO:0000407">
    <property type="term" value="C:phagophore assembly site"/>
    <property type="evidence" value="ECO:0007669"/>
    <property type="project" value="TreeGrafter"/>
</dbReference>
<proteinExistence type="predicted"/>
<organism evidence="6 7">
    <name type="scientific">candidate division WWE3 bacterium RIFOXYC1_FULL_39_7</name>
    <dbReference type="NCBI Taxonomy" id="1802643"/>
    <lineage>
        <taxon>Bacteria</taxon>
        <taxon>Katanobacteria</taxon>
    </lineage>
</organism>
<dbReference type="GO" id="GO:0005776">
    <property type="term" value="C:autophagosome"/>
    <property type="evidence" value="ECO:0007669"/>
    <property type="project" value="TreeGrafter"/>
</dbReference>
<keyword evidence="3" id="KW-0418">Kinase</keyword>
<feature type="domain" description="Protein kinase" evidence="5">
    <location>
        <begin position="10"/>
        <end position="269"/>
    </location>
</feature>
<evidence type="ECO:0000259" key="5">
    <source>
        <dbReference type="PROSITE" id="PS50011"/>
    </source>
</evidence>
<dbReference type="PANTHER" id="PTHR24348:SF22">
    <property type="entry name" value="NON-SPECIFIC SERINE_THREONINE PROTEIN KINASE"/>
    <property type="match status" value="1"/>
</dbReference>
<dbReference type="CDD" id="cd14014">
    <property type="entry name" value="STKc_PknB_like"/>
    <property type="match status" value="1"/>
</dbReference>
<dbReference type="GO" id="GO:0004674">
    <property type="term" value="F:protein serine/threonine kinase activity"/>
    <property type="evidence" value="ECO:0007669"/>
    <property type="project" value="InterPro"/>
</dbReference>
<dbReference type="InterPro" id="IPR000719">
    <property type="entry name" value="Prot_kinase_dom"/>
</dbReference>
<dbReference type="PANTHER" id="PTHR24348">
    <property type="entry name" value="SERINE/THREONINE-PROTEIN KINASE UNC-51-RELATED"/>
    <property type="match status" value="1"/>
</dbReference>
<dbReference type="Pfam" id="PF00069">
    <property type="entry name" value="Pkinase"/>
    <property type="match status" value="1"/>
</dbReference>
<dbReference type="GO" id="GO:0005829">
    <property type="term" value="C:cytosol"/>
    <property type="evidence" value="ECO:0007669"/>
    <property type="project" value="TreeGrafter"/>
</dbReference>
<accession>A0A1F4WKZ4</accession>
<dbReference type="PROSITE" id="PS50011">
    <property type="entry name" value="PROTEIN_KINASE_DOM"/>
    <property type="match status" value="1"/>
</dbReference>
<evidence type="ECO:0000313" key="7">
    <source>
        <dbReference type="Proteomes" id="UP000179113"/>
    </source>
</evidence>
<reference evidence="6 7" key="1">
    <citation type="journal article" date="2016" name="Nat. Commun.">
        <title>Thousands of microbial genomes shed light on interconnected biogeochemical processes in an aquifer system.</title>
        <authorList>
            <person name="Anantharaman K."/>
            <person name="Brown C.T."/>
            <person name="Hug L.A."/>
            <person name="Sharon I."/>
            <person name="Castelle C.J."/>
            <person name="Probst A.J."/>
            <person name="Thomas B.C."/>
            <person name="Singh A."/>
            <person name="Wilkins M.J."/>
            <person name="Karaoz U."/>
            <person name="Brodie E.L."/>
            <person name="Williams K.H."/>
            <person name="Hubbard S.S."/>
            <person name="Banfield J.F."/>
        </authorList>
    </citation>
    <scope>NUCLEOTIDE SEQUENCE [LARGE SCALE GENOMIC DNA]</scope>
</reference>
<name>A0A1F4WKZ4_UNCKA</name>
<protein>
    <recommendedName>
        <fullName evidence="5">Protein kinase domain-containing protein</fullName>
    </recommendedName>
</protein>
<evidence type="ECO:0000313" key="6">
    <source>
        <dbReference type="EMBL" id="OGC70036.1"/>
    </source>
</evidence>
<gene>
    <name evidence="6" type="ORF">A2415_01605</name>
</gene>
<evidence type="ECO:0000256" key="3">
    <source>
        <dbReference type="ARBA" id="ARBA00022777"/>
    </source>
</evidence>
<comment type="caution">
    <text evidence="6">The sequence shown here is derived from an EMBL/GenBank/DDBJ whole genome shotgun (WGS) entry which is preliminary data.</text>
</comment>
<dbReference type="AlphaFoldDB" id="A0A1F4WKZ4"/>
<dbReference type="GO" id="GO:0016020">
    <property type="term" value="C:membrane"/>
    <property type="evidence" value="ECO:0007669"/>
    <property type="project" value="TreeGrafter"/>
</dbReference>
<dbReference type="EMBL" id="MEWA01000011">
    <property type="protein sequence ID" value="OGC70036.1"/>
    <property type="molecule type" value="Genomic_DNA"/>
</dbReference>
<dbReference type="InterPro" id="IPR045269">
    <property type="entry name" value="Atg1-like"/>
</dbReference>
<evidence type="ECO:0000256" key="2">
    <source>
        <dbReference type="ARBA" id="ARBA00022741"/>
    </source>
</evidence>
<keyword evidence="2" id="KW-0547">Nucleotide-binding</keyword>
<evidence type="ECO:0000256" key="4">
    <source>
        <dbReference type="ARBA" id="ARBA00022840"/>
    </source>
</evidence>
<dbReference type="GO" id="GO:0005524">
    <property type="term" value="F:ATP binding"/>
    <property type="evidence" value="ECO:0007669"/>
    <property type="project" value="UniProtKB-KW"/>
</dbReference>